<dbReference type="GeneID" id="36590925"/>
<name>A0A2J6TIW2_9HELO</name>
<dbReference type="Proteomes" id="UP000235371">
    <property type="component" value="Unassembled WGS sequence"/>
</dbReference>
<evidence type="ECO:0000313" key="2">
    <source>
        <dbReference type="Proteomes" id="UP000235371"/>
    </source>
</evidence>
<gene>
    <name evidence="1" type="ORF">K444DRAFT_627803</name>
</gene>
<protein>
    <submittedName>
        <fullName evidence="1">Uncharacterized protein</fullName>
    </submittedName>
</protein>
<sequence length="179" mass="19718">MQKPGPRDDEPLFDLNQHTLPPYQPPYLPSQALSAVPLLSIKQALSPLVMGSVKEEKGALDYFPCMSVDGQKHLHARMWSTSLPSSTPTGIALRGRGFWKGLPVVSFGGRAIALDYVNAPNGWDQITGGEVPVDTYSKDQEPSKWLVYGYGTGKLCGWDKCSVLPPPWWYQPGLDYILA</sequence>
<keyword evidence="2" id="KW-1185">Reference proteome</keyword>
<dbReference type="RefSeq" id="XP_024739847.1">
    <property type="nucleotide sequence ID" value="XM_024882848.1"/>
</dbReference>
<dbReference type="EMBL" id="KZ613783">
    <property type="protein sequence ID" value="PMD62943.1"/>
    <property type="molecule type" value="Genomic_DNA"/>
</dbReference>
<proteinExistence type="predicted"/>
<dbReference type="InParanoid" id="A0A2J6TIW2"/>
<organism evidence="1 2">
    <name type="scientific">Hyaloscypha bicolor E</name>
    <dbReference type="NCBI Taxonomy" id="1095630"/>
    <lineage>
        <taxon>Eukaryota</taxon>
        <taxon>Fungi</taxon>
        <taxon>Dikarya</taxon>
        <taxon>Ascomycota</taxon>
        <taxon>Pezizomycotina</taxon>
        <taxon>Leotiomycetes</taxon>
        <taxon>Helotiales</taxon>
        <taxon>Hyaloscyphaceae</taxon>
        <taxon>Hyaloscypha</taxon>
        <taxon>Hyaloscypha bicolor</taxon>
    </lineage>
</organism>
<accession>A0A2J6TIW2</accession>
<evidence type="ECO:0000313" key="1">
    <source>
        <dbReference type="EMBL" id="PMD62943.1"/>
    </source>
</evidence>
<dbReference type="AlphaFoldDB" id="A0A2J6TIW2"/>
<reference evidence="1 2" key="1">
    <citation type="submission" date="2016-04" db="EMBL/GenBank/DDBJ databases">
        <title>A degradative enzymes factory behind the ericoid mycorrhizal symbiosis.</title>
        <authorList>
            <consortium name="DOE Joint Genome Institute"/>
            <person name="Martino E."/>
            <person name="Morin E."/>
            <person name="Grelet G."/>
            <person name="Kuo A."/>
            <person name="Kohler A."/>
            <person name="Daghino S."/>
            <person name="Barry K."/>
            <person name="Choi C."/>
            <person name="Cichocki N."/>
            <person name="Clum A."/>
            <person name="Copeland A."/>
            <person name="Hainaut M."/>
            <person name="Haridas S."/>
            <person name="Labutti K."/>
            <person name="Lindquist E."/>
            <person name="Lipzen A."/>
            <person name="Khouja H.-R."/>
            <person name="Murat C."/>
            <person name="Ohm R."/>
            <person name="Olson A."/>
            <person name="Spatafora J."/>
            <person name="Veneault-Fourrey C."/>
            <person name="Henrissat B."/>
            <person name="Grigoriev I."/>
            <person name="Martin F."/>
            <person name="Perotto S."/>
        </authorList>
    </citation>
    <scope>NUCLEOTIDE SEQUENCE [LARGE SCALE GENOMIC DNA]</scope>
    <source>
        <strain evidence="1 2">E</strain>
    </source>
</reference>